<dbReference type="OrthoDB" id="6156443at2759"/>
<evidence type="ECO:0000313" key="5">
    <source>
        <dbReference type="Proteomes" id="UP000271974"/>
    </source>
</evidence>
<proteinExistence type="predicted"/>
<reference evidence="4 5" key="1">
    <citation type="submission" date="2019-01" db="EMBL/GenBank/DDBJ databases">
        <title>A draft genome assembly of the solar-powered sea slug Elysia chlorotica.</title>
        <authorList>
            <person name="Cai H."/>
            <person name="Li Q."/>
            <person name="Fang X."/>
            <person name="Li J."/>
            <person name="Curtis N.E."/>
            <person name="Altenburger A."/>
            <person name="Shibata T."/>
            <person name="Feng M."/>
            <person name="Maeda T."/>
            <person name="Schwartz J.A."/>
            <person name="Shigenobu S."/>
            <person name="Lundholm N."/>
            <person name="Nishiyama T."/>
            <person name="Yang H."/>
            <person name="Hasebe M."/>
            <person name="Li S."/>
            <person name="Pierce S.K."/>
            <person name="Wang J."/>
        </authorList>
    </citation>
    <scope>NUCLEOTIDE SEQUENCE [LARGE SCALE GENOMIC DNA]</scope>
    <source>
        <strain evidence="4">EC2010</strain>
        <tissue evidence="4">Whole organism of an adult</tissue>
    </source>
</reference>
<gene>
    <name evidence="4" type="ORF">EGW08_017247</name>
</gene>
<comment type="caution">
    <text evidence="4">The sequence shown here is derived from an EMBL/GenBank/DDBJ whole genome shotgun (WGS) entry which is preliminary data.</text>
</comment>
<dbReference type="STRING" id="188477.A0A3S0ZTK5"/>
<accession>A0A3S0ZTK5</accession>
<dbReference type="Pfam" id="PF01562">
    <property type="entry name" value="Pep_M12B_propep"/>
    <property type="match status" value="1"/>
</dbReference>
<feature type="compositionally biased region" description="Basic residues" evidence="2">
    <location>
        <begin position="102"/>
        <end position="111"/>
    </location>
</feature>
<organism evidence="4 5">
    <name type="scientific">Elysia chlorotica</name>
    <name type="common">Eastern emerald elysia</name>
    <name type="synonym">Sea slug</name>
    <dbReference type="NCBI Taxonomy" id="188477"/>
    <lineage>
        <taxon>Eukaryota</taxon>
        <taxon>Metazoa</taxon>
        <taxon>Spiralia</taxon>
        <taxon>Lophotrochozoa</taxon>
        <taxon>Mollusca</taxon>
        <taxon>Gastropoda</taxon>
        <taxon>Heterobranchia</taxon>
        <taxon>Euthyneura</taxon>
        <taxon>Panpulmonata</taxon>
        <taxon>Sacoglossa</taxon>
        <taxon>Placobranchoidea</taxon>
        <taxon>Plakobranchidae</taxon>
        <taxon>Elysia</taxon>
    </lineage>
</organism>
<feature type="non-terminal residue" evidence="4">
    <location>
        <position position="1"/>
    </location>
</feature>
<evidence type="ECO:0000313" key="4">
    <source>
        <dbReference type="EMBL" id="RUS74980.1"/>
    </source>
</evidence>
<protein>
    <recommendedName>
        <fullName evidence="3">Peptidase M12B propeptide domain-containing protein</fullName>
    </recommendedName>
</protein>
<keyword evidence="5" id="KW-1185">Reference proteome</keyword>
<keyword evidence="1" id="KW-1015">Disulfide bond</keyword>
<dbReference type="PANTHER" id="PTHR11905:SF256">
    <property type="entry name" value="PEPTIDASE M12B DOMAIN-CONTAINING PROTEIN"/>
    <property type="match status" value="1"/>
</dbReference>
<dbReference type="AlphaFoldDB" id="A0A3S0ZTK5"/>
<feature type="compositionally biased region" description="Basic and acidic residues" evidence="2">
    <location>
        <begin position="122"/>
        <end position="133"/>
    </location>
</feature>
<feature type="domain" description="Peptidase M12B propeptide" evidence="3">
    <location>
        <begin position="3"/>
        <end position="65"/>
    </location>
</feature>
<evidence type="ECO:0000256" key="2">
    <source>
        <dbReference type="SAM" id="MobiDB-lite"/>
    </source>
</evidence>
<sequence length="133" mass="14624">VKDDLVYQIQAFEEKYHLVLTHNRQLINPGCIIETRNSSGKVSIEPCFNSSKDQDGGDNDCFYTGVSSNHNGSTVAMTTCSGLHGVISDPNSGHDLIIQPIKRKHASRVRRSSGADNPHIIMKREKSSSSRKG</sequence>
<evidence type="ECO:0000256" key="1">
    <source>
        <dbReference type="ARBA" id="ARBA00023157"/>
    </source>
</evidence>
<feature type="region of interest" description="Disordered" evidence="2">
    <location>
        <begin position="102"/>
        <end position="133"/>
    </location>
</feature>
<name>A0A3S0ZTK5_ELYCH</name>
<dbReference type="InterPro" id="IPR002870">
    <property type="entry name" value="Peptidase_M12B_N"/>
</dbReference>
<dbReference type="Proteomes" id="UP000271974">
    <property type="component" value="Unassembled WGS sequence"/>
</dbReference>
<dbReference type="EMBL" id="RQTK01000780">
    <property type="protein sequence ID" value="RUS74980.1"/>
    <property type="molecule type" value="Genomic_DNA"/>
</dbReference>
<evidence type="ECO:0000259" key="3">
    <source>
        <dbReference type="Pfam" id="PF01562"/>
    </source>
</evidence>
<dbReference type="PANTHER" id="PTHR11905">
    <property type="entry name" value="ADAM A DISINTEGRIN AND METALLOPROTEASE DOMAIN"/>
    <property type="match status" value="1"/>
</dbReference>
<feature type="non-terminal residue" evidence="4">
    <location>
        <position position="133"/>
    </location>
</feature>